<feature type="transmembrane region" description="Helical" evidence="1">
    <location>
        <begin position="73"/>
        <end position="90"/>
    </location>
</feature>
<evidence type="ECO:0000256" key="1">
    <source>
        <dbReference type="SAM" id="Phobius"/>
    </source>
</evidence>
<dbReference type="EMBL" id="SMCO01000034">
    <property type="protein sequence ID" value="TCV79184.1"/>
    <property type="molecule type" value="Genomic_DNA"/>
</dbReference>
<dbReference type="AlphaFoldDB" id="A0A4R3XRR1"/>
<feature type="transmembrane region" description="Helical" evidence="1">
    <location>
        <begin position="44"/>
        <end position="66"/>
    </location>
</feature>
<keyword evidence="1" id="KW-1133">Transmembrane helix</keyword>
<keyword evidence="1" id="KW-0472">Membrane</keyword>
<organism evidence="2 3">
    <name type="scientific">Sulfurirhabdus autotrophica</name>
    <dbReference type="NCBI Taxonomy" id="1706046"/>
    <lineage>
        <taxon>Bacteria</taxon>
        <taxon>Pseudomonadati</taxon>
        <taxon>Pseudomonadota</taxon>
        <taxon>Betaproteobacteria</taxon>
        <taxon>Nitrosomonadales</taxon>
        <taxon>Sulfuricellaceae</taxon>
        <taxon>Sulfurirhabdus</taxon>
    </lineage>
</organism>
<keyword evidence="3" id="KW-1185">Reference proteome</keyword>
<comment type="caution">
    <text evidence="2">The sequence shown here is derived from an EMBL/GenBank/DDBJ whole genome shotgun (WGS) entry which is preliminary data.</text>
</comment>
<gene>
    <name evidence="2" type="ORF">EDC63_1346</name>
</gene>
<feature type="transmembrane region" description="Helical" evidence="1">
    <location>
        <begin position="120"/>
        <end position="139"/>
    </location>
</feature>
<feature type="transmembrane region" description="Helical" evidence="1">
    <location>
        <begin position="146"/>
        <end position="163"/>
    </location>
</feature>
<evidence type="ECO:0000313" key="3">
    <source>
        <dbReference type="Proteomes" id="UP000295367"/>
    </source>
</evidence>
<proteinExistence type="predicted"/>
<dbReference type="RefSeq" id="WP_124946885.1">
    <property type="nucleotide sequence ID" value="NZ_BHVT01000047.1"/>
</dbReference>
<accession>A0A4R3XRR1</accession>
<reference evidence="2 3" key="1">
    <citation type="submission" date="2019-03" db="EMBL/GenBank/DDBJ databases">
        <title>Genomic Encyclopedia of Type Strains, Phase IV (KMG-IV): sequencing the most valuable type-strain genomes for metagenomic binning, comparative biology and taxonomic classification.</title>
        <authorList>
            <person name="Goeker M."/>
        </authorList>
    </citation>
    <scope>NUCLEOTIDE SEQUENCE [LARGE SCALE GENOMIC DNA]</scope>
    <source>
        <strain evidence="2 3">DSM 100309</strain>
    </source>
</reference>
<dbReference type="OrthoDB" id="8563924at2"/>
<evidence type="ECO:0000313" key="2">
    <source>
        <dbReference type="EMBL" id="TCV79184.1"/>
    </source>
</evidence>
<protein>
    <submittedName>
        <fullName evidence="2">Uncharacterized protein</fullName>
    </submittedName>
</protein>
<feature type="transmembrane region" description="Helical" evidence="1">
    <location>
        <begin position="183"/>
        <end position="203"/>
    </location>
</feature>
<dbReference type="Proteomes" id="UP000295367">
    <property type="component" value="Unassembled WGS sequence"/>
</dbReference>
<sequence length="204" mass="22075">MNTLLLIAAAGLGFLSFFEPCTIATHSLFALRASRDTTRNRWRALAQLVASRTILLAAIFGIAAWIGLKELSAISAMIILGVIGTIYLVSRKIYLPVPHIEFFRVLPGHTRLAQGLKLGLTLPACTLPLVVVTGVISALTQQPGMAILAGIVFAIMFSLPTLWDSVRGFDTAHREFLSKAATTIPYLTALLLWSGAFLIWQIGS</sequence>
<name>A0A4R3XRR1_9PROT</name>
<keyword evidence="1" id="KW-0812">Transmembrane</keyword>